<protein>
    <submittedName>
        <fullName evidence="4">Transcription elongation factor A N-terminal and central domain-containing protein</fullName>
    </submittedName>
</protein>
<keyword evidence="4" id="KW-0648">Protein biosynthesis</keyword>
<evidence type="ECO:0000256" key="2">
    <source>
        <dbReference type="SAM" id="MobiDB-lite"/>
    </source>
</evidence>
<keyword evidence="4" id="KW-0251">Elongation factor</keyword>
<evidence type="ECO:0000313" key="5">
    <source>
        <dbReference type="Proteomes" id="UP000018936"/>
    </source>
</evidence>
<organism evidence="4 5">
    <name type="scientific">Ophiophagus hannah</name>
    <name type="common">King cobra</name>
    <name type="synonym">Naja hannah</name>
    <dbReference type="NCBI Taxonomy" id="8665"/>
    <lineage>
        <taxon>Eukaryota</taxon>
        <taxon>Metazoa</taxon>
        <taxon>Chordata</taxon>
        <taxon>Craniata</taxon>
        <taxon>Vertebrata</taxon>
        <taxon>Euteleostomi</taxon>
        <taxon>Lepidosauria</taxon>
        <taxon>Squamata</taxon>
        <taxon>Bifurcata</taxon>
        <taxon>Unidentata</taxon>
        <taxon>Episquamata</taxon>
        <taxon>Toxicofera</taxon>
        <taxon>Serpentes</taxon>
        <taxon>Colubroidea</taxon>
        <taxon>Elapidae</taxon>
        <taxon>Elapinae</taxon>
        <taxon>Ophiophagus</taxon>
    </lineage>
</organism>
<proteinExistence type="predicted"/>
<reference evidence="4 5" key="1">
    <citation type="journal article" date="2013" name="Proc. Natl. Acad. Sci. U.S.A.">
        <title>The king cobra genome reveals dynamic gene evolution and adaptation in the snake venom system.</title>
        <authorList>
            <person name="Vonk F.J."/>
            <person name="Casewell N.R."/>
            <person name="Henkel C.V."/>
            <person name="Heimberg A.M."/>
            <person name="Jansen H.J."/>
            <person name="McCleary R.J."/>
            <person name="Kerkkamp H.M."/>
            <person name="Vos R.A."/>
            <person name="Guerreiro I."/>
            <person name="Calvete J.J."/>
            <person name="Wuster W."/>
            <person name="Woods A.E."/>
            <person name="Logan J.M."/>
            <person name="Harrison R.A."/>
            <person name="Castoe T.A."/>
            <person name="de Koning A.P."/>
            <person name="Pollock D.D."/>
            <person name="Yandell M."/>
            <person name="Calderon D."/>
            <person name="Renjifo C."/>
            <person name="Currier R.B."/>
            <person name="Salgado D."/>
            <person name="Pla D."/>
            <person name="Sanz L."/>
            <person name="Hyder A.S."/>
            <person name="Ribeiro J.M."/>
            <person name="Arntzen J.W."/>
            <person name="van den Thillart G.E."/>
            <person name="Boetzer M."/>
            <person name="Pirovano W."/>
            <person name="Dirks R.P."/>
            <person name="Spaink H.P."/>
            <person name="Duboule D."/>
            <person name="McGlinn E."/>
            <person name="Kini R.M."/>
            <person name="Richardson M.K."/>
        </authorList>
    </citation>
    <scope>NUCLEOTIDE SEQUENCE</scope>
    <source>
        <tissue evidence="4">Blood</tissue>
    </source>
</reference>
<keyword evidence="5" id="KW-1185">Reference proteome</keyword>
<dbReference type="SUPFAM" id="SSF47676">
    <property type="entry name" value="Conserved domain common to transcription factors TFIIS, elongin A, CRSP70"/>
    <property type="match status" value="1"/>
</dbReference>
<evidence type="ECO:0000259" key="3">
    <source>
        <dbReference type="PROSITE" id="PS51319"/>
    </source>
</evidence>
<dbReference type="InterPro" id="IPR017923">
    <property type="entry name" value="TFIIS_N"/>
</dbReference>
<dbReference type="EMBL" id="AZIM01000272">
    <property type="protein sequence ID" value="ETE72087.1"/>
    <property type="molecule type" value="Genomic_DNA"/>
</dbReference>
<dbReference type="Gene3D" id="1.20.930.10">
    <property type="entry name" value="Conserved domain common to transcription factors TFIIS, elongin A, CRSP70"/>
    <property type="match status" value="1"/>
</dbReference>
<feature type="domain" description="TFIIS N-terminal" evidence="3">
    <location>
        <begin position="32"/>
        <end position="109"/>
    </location>
</feature>
<dbReference type="Pfam" id="PF08711">
    <property type="entry name" value="Med26"/>
    <property type="match status" value="1"/>
</dbReference>
<comment type="subcellular location">
    <subcellularLocation>
        <location evidence="1">Nucleus</location>
    </subcellularLocation>
</comment>
<comment type="caution">
    <text evidence="4">The sequence shown here is derived from an EMBL/GenBank/DDBJ whole genome shotgun (WGS) entry which is preliminary data.</text>
</comment>
<dbReference type="PROSITE" id="PS51319">
    <property type="entry name" value="TFIIS_N"/>
    <property type="match status" value="1"/>
</dbReference>
<dbReference type="GO" id="GO:0005634">
    <property type="term" value="C:nucleus"/>
    <property type="evidence" value="ECO:0007669"/>
    <property type="project" value="UniProtKB-SubCell"/>
</dbReference>
<keyword evidence="1" id="KW-0539">Nucleus</keyword>
<gene>
    <name evidence="4" type="primary">TCEANC</name>
    <name evidence="4" type="ORF">L345_02092</name>
</gene>
<sequence>MDISCNSSSVFKRRARVNCMEIASEFAMSDRSIIMTTAGCIENLLHKKNYQDIGSHLDYLETVDMTINNLQETDIAKAVFQILKNCPSVILKNKSKHLLSKWKTLYKKYQSMHIKPGASDMEVSFRNDQVVLENRNFCEKDQLEKVDSVSSNNCLPSENSSKAVRSNVQEDYAIQSEHLGISCLDSKINPPGDPITPLRSKCVELLDKALHDSSTSNEQNEKHHKIAEEIEQHIFVIGPASRADTRKEAGRARQPPMRAASLEETRPRSLATASLPLSWAENRRAEAVLV</sequence>
<dbReference type="OrthoDB" id="44867at2759"/>
<evidence type="ECO:0000256" key="1">
    <source>
        <dbReference type="PROSITE-ProRule" id="PRU00649"/>
    </source>
</evidence>
<feature type="non-terminal residue" evidence="4">
    <location>
        <position position="1"/>
    </location>
</feature>
<dbReference type="Proteomes" id="UP000018936">
    <property type="component" value="Unassembled WGS sequence"/>
</dbReference>
<dbReference type="InterPro" id="IPR035441">
    <property type="entry name" value="TFIIS/LEDGF_dom_sf"/>
</dbReference>
<name>V8PDW7_OPHHA</name>
<feature type="region of interest" description="Disordered" evidence="2">
    <location>
        <begin position="242"/>
        <end position="267"/>
    </location>
</feature>
<dbReference type="AlphaFoldDB" id="V8PDW7"/>
<evidence type="ECO:0000313" key="4">
    <source>
        <dbReference type="EMBL" id="ETE72087.1"/>
    </source>
</evidence>
<dbReference type="GO" id="GO:0003746">
    <property type="term" value="F:translation elongation factor activity"/>
    <property type="evidence" value="ECO:0007669"/>
    <property type="project" value="UniProtKB-KW"/>
</dbReference>
<accession>V8PDW7</accession>